<comment type="caution">
    <text evidence="10">Lacks conserved residue(s) required for the propagation of feature annotation.</text>
</comment>
<evidence type="ECO:0000256" key="4">
    <source>
        <dbReference type="ARBA" id="ARBA00022552"/>
    </source>
</evidence>
<reference evidence="11" key="1">
    <citation type="journal article" date="2024" name="Gigascience">
        <title>Chromosome-level genome of the poultry shaft louse Menopon gallinae provides insight into the host-switching and adaptive evolution of parasitic lice.</title>
        <authorList>
            <person name="Xu Y."/>
            <person name="Ma L."/>
            <person name="Liu S."/>
            <person name="Liang Y."/>
            <person name="Liu Q."/>
            <person name="He Z."/>
            <person name="Tian L."/>
            <person name="Duan Y."/>
            <person name="Cai W."/>
            <person name="Li H."/>
            <person name="Song F."/>
        </authorList>
    </citation>
    <scope>NUCLEOTIDE SEQUENCE</scope>
    <source>
        <strain evidence="11">Cailab_2023a</strain>
    </source>
</reference>
<dbReference type="Gene3D" id="3.40.50.300">
    <property type="entry name" value="P-loop containing nucleotide triphosphate hydrolases"/>
    <property type="match status" value="1"/>
</dbReference>
<accession>A0AAW2I9I7</accession>
<protein>
    <recommendedName>
        <fullName evidence="10">Adenylate kinase isoenzyme 6 homolog</fullName>
        <shortName evidence="10">AK6</shortName>
        <ecNumber evidence="10">2.7.4.3</ecNumber>
    </recommendedName>
    <alternativeName>
        <fullName evidence="10">Dual activity adenylate kinase/ATPase</fullName>
        <shortName evidence="10">AK/ATPase</shortName>
    </alternativeName>
</protein>
<organism evidence="11">
    <name type="scientific">Menopon gallinae</name>
    <name type="common">poultry shaft louse</name>
    <dbReference type="NCBI Taxonomy" id="328185"/>
    <lineage>
        <taxon>Eukaryota</taxon>
        <taxon>Metazoa</taxon>
        <taxon>Ecdysozoa</taxon>
        <taxon>Arthropoda</taxon>
        <taxon>Hexapoda</taxon>
        <taxon>Insecta</taxon>
        <taxon>Pterygota</taxon>
        <taxon>Neoptera</taxon>
        <taxon>Paraneoptera</taxon>
        <taxon>Psocodea</taxon>
        <taxon>Troctomorpha</taxon>
        <taxon>Phthiraptera</taxon>
        <taxon>Amblycera</taxon>
        <taxon>Menoponidae</taxon>
        <taxon>Menopon</taxon>
    </lineage>
</organism>
<evidence type="ECO:0000256" key="8">
    <source>
        <dbReference type="ARBA" id="ARBA00022840"/>
    </source>
</evidence>
<dbReference type="AlphaFoldDB" id="A0AAW2I9I7"/>
<comment type="function">
    <text evidence="10">Broad-specificity nucleoside monophosphate (NMP) kinase that catalyzes the reversible transfer of the terminal phosphate group between nucleoside triphosphates and monophosphates. Has also ATPase activity. Involved in the late cytoplasmic maturation steps of the 40S ribosomal particles, specifically 18S rRNA maturation. While NMP activity is not required for ribosome maturation, ATPase activity is. Associates transiently with small ribosomal subunit protein uS11. ATP hydrolysis breaks the interaction with uS11. May temporarily remove uS11 from the ribosome to enable a conformational change of the ribosomal RNA that is needed for the final maturation step of the small ribosomal subunit. Its NMP activity may have a role in nuclear energy homeostasis.</text>
</comment>
<comment type="subunit">
    <text evidence="10">Monomer and homodimer. Interacts with small ribosomal subunit protein uS11. Not a structural component of 43S pre-ribosomes, but transiently interacts with them by binding to uS11.</text>
</comment>
<evidence type="ECO:0000256" key="3">
    <source>
        <dbReference type="ARBA" id="ARBA00022517"/>
    </source>
</evidence>
<keyword evidence="5 10" id="KW-0808">Transferase</keyword>
<sequence>MAGKNGKLPNILITGTPGVGKSLLAEKLSQISGMKWVNIGQVAEANNCYEEFDEEYQCHVLDEDKVIDVLDEQITAGGNIVDYHGSDFFPKRWFDIVFVLRTDTEHLYERLSERGYSSKKLDDNIQCEIFQMMLEEAKNSYDEDIVHELRSNTMEDLEENVKKIVEWLKSWQCNHTEMRTT</sequence>
<proteinExistence type="inferred from homology"/>
<keyword evidence="3 10" id="KW-0690">Ribosome biogenesis</keyword>
<dbReference type="GO" id="GO:0004017">
    <property type="term" value="F:AMP kinase activity"/>
    <property type="evidence" value="ECO:0007669"/>
    <property type="project" value="UniProtKB-UniRule"/>
</dbReference>
<feature type="binding site" evidence="10">
    <location>
        <position position="114"/>
    </location>
    <ligand>
        <name>ATP</name>
        <dbReference type="ChEBI" id="CHEBI:30616"/>
    </ligand>
</feature>
<dbReference type="GO" id="GO:0005737">
    <property type="term" value="C:cytoplasm"/>
    <property type="evidence" value="ECO:0007669"/>
    <property type="project" value="UniProtKB-SubCell"/>
</dbReference>
<keyword evidence="6 10" id="KW-0547">Nucleotide-binding</keyword>
<dbReference type="FunFam" id="3.40.50.300:FF:000372">
    <property type="entry name" value="Adenylate kinase isoenzyme 6 homolog"/>
    <property type="match status" value="1"/>
</dbReference>
<dbReference type="GO" id="GO:0005634">
    <property type="term" value="C:nucleus"/>
    <property type="evidence" value="ECO:0007669"/>
    <property type="project" value="UniProtKB-SubCell"/>
</dbReference>
<dbReference type="GO" id="GO:0005524">
    <property type="term" value="F:ATP binding"/>
    <property type="evidence" value="ECO:0007669"/>
    <property type="project" value="UniProtKB-KW"/>
</dbReference>
<comment type="subcellular location">
    <subcellularLocation>
        <location evidence="10">Cytoplasm</location>
    </subcellularLocation>
    <subcellularLocation>
        <location evidence="10">Nucleus</location>
    </subcellularLocation>
</comment>
<comment type="caution">
    <text evidence="11">The sequence shown here is derived from an EMBL/GenBank/DDBJ whole genome shotgun (WGS) entry which is preliminary data.</text>
</comment>
<keyword evidence="4 10" id="KW-0698">rRNA processing</keyword>
<dbReference type="SUPFAM" id="SSF52540">
    <property type="entry name" value="P-loop containing nucleoside triphosphate hydrolases"/>
    <property type="match status" value="1"/>
</dbReference>
<keyword evidence="7 10" id="KW-0418">Kinase</keyword>
<feature type="binding site" evidence="10">
    <location>
        <position position="18"/>
    </location>
    <ligand>
        <name>ATP</name>
        <dbReference type="ChEBI" id="CHEBI:30616"/>
    </ligand>
</feature>
<feature type="binding site" evidence="10">
    <location>
        <position position="21"/>
    </location>
    <ligand>
        <name>ATP</name>
        <dbReference type="ChEBI" id="CHEBI:30616"/>
    </ligand>
</feature>
<dbReference type="GO" id="GO:0006364">
    <property type="term" value="P:rRNA processing"/>
    <property type="evidence" value="ECO:0007669"/>
    <property type="project" value="UniProtKB-KW"/>
</dbReference>
<keyword evidence="9 10" id="KW-0539">Nucleus</keyword>
<feature type="binding site" evidence="10">
    <location>
        <position position="22"/>
    </location>
    <ligand>
        <name>ATP</name>
        <dbReference type="ChEBI" id="CHEBI:30616"/>
    </ligand>
</feature>
<dbReference type="PANTHER" id="PTHR12595">
    <property type="entry name" value="POS9-ACTIVATING FACTOR FAP7-RELATED"/>
    <property type="match status" value="1"/>
</dbReference>
<evidence type="ECO:0000256" key="10">
    <source>
        <dbReference type="HAMAP-Rule" id="MF_03173"/>
    </source>
</evidence>
<dbReference type="PANTHER" id="PTHR12595:SF0">
    <property type="entry name" value="ADENYLATE KINASE ISOENZYME 6"/>
    <property type="match status" value="1"/>
</dbReference>
<dbReference type="EC" id="2.7.4.3" evidence="10"/>
<dbReference type="GO" id="GO:0016887">
    <property type="term" value="F:ATP hydrolysis activity"/>
    <property type="evidence" value="ECO:0007669"/>
    <property type="project" value="UniProtKB-UniRule"/>
</dbReference>
<evidence type="ECO:0000256" key="6">
    <source>
        <dbReference type="ARBA" id="ARBA00022741"/>
    </source>
</evidence>
<feature type="binding site" evidence="10">
    <location>
        <position position="20"/>
    </location>
    <ligand>
        <name>ATP</name>
        <dbReference type="ChEBI" id="CHEBI:30616"/>
    </ligand>
</feature>
<dbReference type="Pfam" id="PF13238">
    <property type="entry name" value="AAA_18"/>
    <property type="match status" value="1"/>
</dbReference>
<dbReference type="EMBL" id="JARGDH010000001">
    <property type="protein sequence ID" value="KAL0278471.1"/>
    <property type="molecule type" value="Genomic_DNA"/>
</dbReference>
<dbReference type="GO" id="GO:0042274">
    <property type="term" value="P:ribosomal small subunit biogenesis"/>
    <property type="evidence" value="ECO:0007669"/>
    <property type="project" value="UniProtKB-UniRule"/>
</dbReference>
<comment type="catalytic activity">
    <reaction evidence="1 10">
        <text>AMP + ATP = 2 ADP</text>
        <dbReference type="Rhea" id="RHEA:12973"/>
        <dbReference type="ChEBI" id="CHEBI:30616"/>
        <dbReference type="ChEBI" id="CHEBI:456215"/>
        <dbReference type="ChEBI" id="CHEBI:456216"/>
        <dbReference type="EC" id="2.7.4.3"/>
    </reaction>
</comment>
<dbReference type="HAMAP" id="MF_00039">
    <property type="entry name" value="Adenylate_kinase_AK6"/>
    <property type="match status" value="1"/>
</dbReference>
<comment type="similarity">
    <text evidence="10">Belongs to the adenylate kinase family. AK6 subfamily.</text>
</comment>
<evidence type="ECO:0000256" key="5">
    <source>
        <dbReference type="ARBA" id="ARBA00022679"/>
    </source>
</evidence>
<keyword evidence="8 10" id="KW-0067">ATP-binding</keyword>
<evidence type="ECO:0000256" key="7">
    <source>
        <dbReference type="ARBA" id="ARBA00022777"/>
    </source>
</evidence>
<comment type="catalytic activity">
    <reaction evidence="10">
        <text>ATP + H2O = ADP + phosphate + H(+)</text>
        <dbReference type="Rhea" id="RHEA:13065"/>
        <dbReference type="ChEBI" id="CHEBI:15377"/>
        <dbReference type="ChEBI" id="CHEBI:15378"/>
        <dbReference type="ChEBI" id="CHEBI:30616"/>
        <dbReference type="ChEBI" id="CHEBI:43474"/>
        <dbReference type="ChEBI" id="CHEBI:456216"/>
    </reaction>
</comment>
<feature type="region of interest" description="LID" evidence="10">
    <location>
        <begin position="113"/>
        <end position="123"/>
    </location>
</feature>
<evidence type="ECO:0000256" key="9">
    <source>
        <dbReference type="ARBA" id="ARBA00023242"/>
    </source>
</evidence>
<gene>
    <name evidence="11" type="ORF">PYX00_000288</name>
</gene>
<keyword evidence="2 10" id="KW-0963">Cytoplasm</keyword>
<evidence type="ECO:0000313" key="11">
    <source>
        <dbReference type="EMBL" id="KAL0278471.1"/>
    </source>
</evidence>
<evidence type="ECO:0000256" key="1">
    <source>
        <dbReference type="ARBA" id="ARBA00000582"/>
    </source>
</evidence>
<dbReference type="InterPro" id="IPR020618">
    <property type="entry name" value="Adenyl_kinase_AK6"/>
</dbReference>
<feature type="region of interest" description="NMPbind" evidence="10">
    <location>
        <begin position="38"/>
        <end position="61"/>
    </location>
</feature>
<name>A0AAW2I9I7_9NEOP</name>
<evidence type="ECO:0000256" key="2">
    <source>
        <dbReference type="ARBA" id="ARBA00022490"/>
    </source>
</evidence>
<dbReference type="InterPro" id="IPR027417">
    <property type="entry name" value="P-loop_NTPase"/>
</dbReference>